<proteinExistence type="predicted"/>
<evidence type="ECO:0000313" key="13">
    <source>
        <dbReference type="Ensembl" id="ENSLLEP00000026728.1"/>
    </source>
</evidence>
<keyword evidence="2 10" id="KW-0812">Transmembrane</keyword>
<keyword evidence="5" id="KW-0862">Zinc</keyword>
<dbReference type="FunFam" id="3.30.40.10:FF:000009">
    <property type="entry name" value="E3 ubiquitin-protein ligase RNF130"/>
    <property type="match status" value="1"/>
</dbReference>
<dbReference type="SUPFAM" id="SSF52025">
    <property type="entry name" value="PA domain"/>
    <property type="match status" value="1"/>
</dbReference>
<keyword evidence="4 8" id="KW-0863">Zinc-finger</keyword>
<evidence type="ECO:0000259" key="12">
    <source>
        <dbReference type="PROSITE" id="PS50089"/>
    </source>
</evidence>
<dbReference type="Gene3D" id="3.30.40.10">
    <property type="entry name" value="Zinc/RING finger domain, C3HC4 (zinc finger)"/>
    <property type="match status" value="1"/>
</dbReference>
<dbReference type="OrthoDB" id="5357315at2759"/>
<organism evidence="13 14">
    <name type="scientific">Leptobrachium leishanense</name>
    <name type="common">Leishan spiny toad</name>
    <dbReference type="NCBI Taxonomy" id="445787"/>
    <lineage>
        <taxon>Eukaryota</taxon>
        <taxon>Metazoa</taxon>
        <taxon>Chordata</taxon>
        <taxon>Craniata</taxon>
        <taxon>Vertebrata</taxon>
        <taxon>Euteleostomi</taxon>
        <taxon>Amphibia</taxon>
        <taxon>Batrachia</taxon>
        <taxon>Anura</taxon>
        <taxon>Pelobatoidea</taxon>
        <taxon>Megophryidae</taxon>
        <taxon>Leptobrachium</taxon>
    </lineage>
</organism>
<dbReference type="InterPro" id="IPR013083">
    <property type="entry name" value="Znf_RING/FYVE/PHD"/>
</dbReference>
<dbReference type="InterPro" id="IPR003137">
    <property type="entry name" value="PA_domain"/>
</dbReference>
<sequence>MAFRSPSTSSWLWPKFLYSLFILFMVALKESEAELIWTANLNYTYVLENRTWMEDGEFGVFGNESPVTKASGLMVLPKRDRSHDKYGYTGCSKRVNYTIPSAWTGPWIALIQRGGGCTFTEKINTASAQGAVAVIIYNNDGSSSNEVIEMSHPGTGSTIAIMIGNEKGNEIVALLNTNIPVNMIIDVGKKHGSWINHYSIFFVSISFFIVTAATVGYFIFYSARRWRLTRVQSQKQRKLKDEASQAINRLQVRTIKQGDKVLGPDGDSCAVCIESYKANDVVRILTCNHFFHKNCIDPWLLEHRTCPMCKCDILKSLGVAPDEEQETTMAIASVSSELQRSTVQVEDETRSDNASSGYASVRGIDDPAEDGENTCKFYLFSIYSAIIIKLEILSWPGFTFFKSSVFERLSILTDATSMES</sequence>
<dbReference type="Pfam" id="PF13639">
    <property type="entry name" value="zf-RING_2"/>
    <property type="match status" value="1"/>
</dbReference>
<reference evidence="13" key="2">
    <citation type="submission" date="2025-09" db="UniProtKB">
        <authorList>
            <consortium name="Ensembl"/>
        </authorList>
    </citation>
    <scope>IDENTIFICATION</scope>
</reference>
<comment type="subcellular location">
    <subcellularLocation>
        <location evidence="1">Membrane</location>
        <topology evidence="1">Single-pass membrane protein</topology>
    </subcellularLocation>
</comment>
<dbReference type="CDD" id="cd16802">
    <property type="entry name" value="RING-H2_RNF128-like"/>
    <property type="match status" value="1"/>
</dbReference>
<dbReference type="SMART" id="SM00184">
    <property type="entry name" value="RING"/>
    <property type="match status" value="1"/>
</dbReference>
<dbReference type="Gene3D" id="3.50.30.30">
    <property type="match status" value="1"/>
</dbReference>
<dbReference type="PANTHER" id="PTHR46539">
    <property type="entry name" value="E3 UBIQUITIN-PROTEIN LIGASE ATL42"/>
    <property type="match status" value="1"/>
</dbReference>
<reference evidence="13" key="1">
    <citation type="submission" date="2025-08" db="UniProtKB">
        <authorList>
            <consortium name="Ensembl"/>
        </authorList>
    </citation>
    <scope>IDENTIFICATION</scope>
</reference>
<evidence type="ECO:0000256" key="1">
    <source>
        <dbReference type="ARBA" id="ARBA00004167"/>
    </source>
</evidence>
<gene>
    <name evidence="13" type="primary">RNF128</name>
</gene>
<evidence type="ECO:0000256" key="9">
    <source>
        <dbReference type="SAM" id="MobiDB-lite"/>
    </source>
</evidence>
<dbReference type="Ensembl" id="ENSLLET00000027769.1">
    <property type="protein sequence ID" value="ENSLLEP00000026728.1"/>
    <property type="gene ID" value="ENSLLEG00000016824.1"/>
</dbReference>
<dbReference type="InterPro" id="IPR001841">
    <property type="entry name" value="Znf_RING"/>
</dbReference>
<feature type="domain" description="RING-type" evidence="12">
    <location>
        <begin position="269"/>
        <end position="310"/>
    </location>
</feature>
<keyword evidence="11" id="KW-0732">Signal</keyword>
<dbReference type="AlphaFoldDB" id="A0A8C5PSD7"/>
<evidence type="ECO:0000256" key="4">
    <source>
        <dbReference type="ARBA" id="ARBA00022771"/>
    </source>
</evidence>
<dbReference type="FunFam" id="3.50.30.30:FF:000003">
    <property type="entry name" value="E3 ubiquitin-protein ligase RNF128"/>
    <property type="match status" value="1"/>
</dbReference>
<dbReference type="Proteomes" id="UP000694569">
    <property type="component" value="Unplaced"/>
</dbReference>
<keyword evidence="3" id="KW-0479">Metal-binding</keyword>
<evidence type="ECO:0000256" key="7">
    <source>
        <dbReference type="ARBA" id="ARBA00023136"/>
    </source>
</evidence>
<name>A0A8C5PSD7_9ANUR</name>
<dbReference type="GO" id="GO:0016020">
    <property type="term" value="C:membrane"/>
    <property type="evidence" value="ECO:0007669"/>
    <property type="project" value="UniProtKB-SubCell"/>
</dbReference>
<dbReference type="GeneTree" id="ENSGT00940000158347"/>
<evidence type="ECO:0000256" key="5">
    <source>
        <dbReference type="ARBA" id="ARBA00022833"/>
    </source>
</evidence>
<evidence type="ECO:0000256" key="11">
    <source>
        <dbReference type="SAM" id="SignalP"/>
    </source>
</evidence>
<keyword evidence="14" id="KW-1185">Reference proteome</keyword>
<keyword evidence="6 10" id="KW-1133">Transmembrane helix</keyword>
<dbReference type="SUPFAM" id="SSF57850">
    <property type="entry name" value="RING/U-box"/>
    <property type="match status" value="1"/>
</dbReference>
<keyword evidence="7 10" id="KW-0472">Membrane</keyword>
<feature type="region of interest" description="Disordered" evidence="9">
    <location>
        <begin position="340"/>
        <end position="365"/>
    </location>
</feature>
<dbReference type="PANTHER" id="PTHR46539:SF27">
    <property type="entry name" value="RING FINGER PROTEIN 128"/>
    <property type="match status" value="1"/>
</dbReference>
<evidence type="ECO:0000256" key="3">
    <source>
        <dbReference type="ARBA" id="ARBA00022723"/>
    </source>
</evidence>
<evidence type="ECO:0000256" key="2">
    <source>
        <dbReference type="ARBA" id="ARBA00022692"/>
    </source>
</evidence>
<dbReference type="GO" id="GO:0008270">
    <property type="term" value="F:zinc ion binding"/>
    <property type="evidence" value="ECO:0007669"/>
    <property type="project" value="UniProtKB-KW"/>
</dbReference>
<feature type="transmembrane region" description="Helical" evidence="10">
    <location>
        <begin position="198"/>
        <end position="220"/>
    </location>
</feature>
<dbReference type="InterPro" id="IPR046450">
    <property type="entry name" value="PA_dom_sf"/>
</dbReference>
<feature type="signal peptide" evidence="11">
    <location>
        <begin position="1"/>
        <end position="33"/>
    </location>
</feature>
<evidence type="ECO:0000313" key="14">
    <source>
        <dbReference type="Proteomes" id="UP000694569"/>
    </source>
</evidence>
<dbReference type="CDD" id="cd02122">
    <property type="entry name" value="PA_GRAIL_like"/>
    <property type="match status" value="1"/>
</dbReference>
<dbReference type="PROSITE" id="PS50089">
    <property type="entry name" value="ZF_RING_2"/>
    <property type="match status" value="1"/>
</dbReference>
<evidence type="ECO:0000256" key="6">
    <source>
        <dbReference type="ARBA" id="ARBA00022989"/>
    </source>
</evidence>
<evidence type="ECO:0000256" key="8">
    <source>
        <dbReference type="PROSITE-ProRule" id="PRU00175"/>
    </source>
</evidence>
<accession>A0A8C5PSD7</accession>
<protein>
    <submittedName>
        <fullName evidence="13">Ring finger protein 128</fullName>
    </submittedName>
</protein>
<feature type="chain" id="PRO_5034314515" evidence="11">
    <location>
        <begin position="34"/>
        <end position="420"/>
    </location>
</feature>
<dbReference type="Pfam" id="PF02225">
    <property type="entry name" value="PA"/>
    <property type="match status" value="1"/>
</dbReference>
<evidence type="ECO:0000256" key="10">
    <source>
        <dbReference type="SAM" id="Phobius"/>
    </source>
</evidence>